<gene>
    <name evidence="12" type="ORF">ACFQ2F_05080</name>
</gene>
<feature type="region of interest" description="Disordered" evidence="9">
    <location>
        <begin position="380"/>
        <end position="448"/>
    </location>
</feature>
<comment type="function">
    <text evidence="1 8">The transhydrogenation between NADH and NADP is coupled to respiration and ATP hydrolysis and functions as a proton pump across the membrane.</text>
</comment>
<keyword evidence="13" id="KW-1185">Reference proteome</keyword>
<evidence type="ECO:0000259" key="11">
    <source>
        <dbReference type="SMART" id="SM01003"/>
    </source>
</evidence>
<dbReference type="InterPro" id="IPR026255">
    <property type="entry name" value="NADP_transhyd_a"/>
</dbReference>
<evidence type="ECO:0000256" key="5">
    <source>
        <dbReference type="ARBA" id="ARBA00022967"/>
    </source>
</evidence>
<dbReference type="RefSeq" id="WP_379086651.1">
    <property type="nucleotide sequence ID" value="NZ_JBHTJO010000001.1"/>
</dbReference>
<evidence type="ECO:0000256" key="3">
    <source>
        <dbReference type="ARBA" id="ARBA00022741"/>
    </source>
</evidence>
<feature type="compositionally biased region" description="Low complexity" evidence="9">
    <location>
        <begin position="385"/>
        <end position="448"/>
    </location>
</feature>
<evidence type="ECO:0000256" key="4">
    <source>
        <dbReference type="ARBA" id="ARBA00022857"/>
    </source>
</evidence>
<comment type="caution">
    <text evidence="12">The sequence shown here is derived from an EMBL/GenBank/DDBJ whole genome shotgun (WGS) entry which is preliminary data.</text>
</comment>
<evidence type="ECO:0000256" key="2">
    <source>
        <dbReference type="ARBA" id="ARBA00005689"/>
    </source>
</evidence>
<protein>
    <recommendedName>
        <fullName evidence="8">NAD(P) transhydrogenase subunit alpha</fullName>
        <ecNumber evidence="8">7.1.1.1</ecNumber>
    </recommendedName>
</protein>
<dbReference type="PANTHER" id="PTHR10160:SF19">
    <property type="entry name" value="PROTON-TRANSLOCATING NAD(P)(+) TRANSHYDROGENASE"/>
    <property type="match status" value="1"/>
</dbReference>
<keyword evidence="5 8" id="KW-1278">Translocase</keyword>
<sequence>MITIGVPAEGKDEPRIGVTPESVKRLTKNGAEVVIRSGAGSRSHFSDEDYKEAGAKIAKSDAEAVKAADIVLTVRRPELSLAKNMKKGALLIGMLEPFGDPKGLDALAKTGINLFSMELMPRITRAQVMDVLSSQSNLAGYKAVVDAAASFGRALPMMMTAAGTVPAARVFIMGAGVAGLQAIATARRLGAIVTATDVRPAAKEQVESLGAKFVAVEDDEFKEAETAGGYAKEMSDAYKKKQAELISDHVKNQDIIVTTALIPGRPAPVLLTKAQVESMKPGSIIVDMAVERGGNVEVAKPGEIAEHKGVTIMGKFNLPGEVPVNASSLYAKNLVSFLEVMLDKETGDLALDWEDEVIKGTGIAKDGGIVNEMIANNLKSGGGASAAKTPAARKTSTTKSTTTKPKSAGTAAKSSTAKKPAAKTTPSRNAKPQTSRTQPTRPTKGGNS</sequence>
<dbReference type="PIRSF" id="PIRSF000203">
    <property type="entry name" value="NADP_transhydrogenase_alpha"/>
    <property type="match status" value="1"/>
</dbReference>
<dbReference type="NCBIfam" id="NF006942">
    <property type="entry name" value="PRK09424.1"/>
    <property type="match status" value="1"/>
</dbReference>
<evidence type="ECO:0000256" key="7">
    <source>
        <dbReference type="ARBA" id="ARBA00048202"/>
    </source>
</evidence>
<dbReference type="Gene3D" id="3.40.50.720">
    <property type="entry name" value="NAD(P)-binding Rossmann-like Domain"/>
    <property type="match status" value="2"/>
</dbReference>
<dbReference type="SMART" id="SM01002">
    <property type="entry name" value="AlaDh_PNT_C"/>
    <property type="match status" value="1"/>
</dbReference>
<keyword evidence="3 8" id="KW-0547">Nucleotide-binding</keyword>
<dbReference type="EC" id="7.1.1.1" evidence="8"/>
<dbReference type="SUPFAM" id="SSF51735">
    <property type="entry name" value="NAD(P)-binding Rossmann-fold domains"/>
    <property type="match status" value="1"/>
</dbReference>
<comment type="similarity">
    <text evidence="2 8">Belongs to the AlaDH/PNT family.</text>
</comment>
<dbReference type="SUPFAM" id="SSF52283">
    <property type="entry name" value="Formate/glycerate dehydrogenase catalytic domain-like"/>
    <property type="match status" value="1"/>
</dbReference>
<evidence type="ECO:0000259" key="10">
    <source>
        <dbReference type="SMART" id="SM01002"/>
    </source>
</evidence>
<dbReference type="InterPro" id="IPR036291">
    <property type="entry name" value="NAD(P)-bd_dom_sf"/>
</dbReference>
<keyword evidence="4 8" id="KW-0521">NADP</keyword>
<evidence type="ECO:0000256" key="1">
    <source>
        <dbReference type="ARBA" id="ARBA00003943"/>
    </source>
</evidence>
<dbReference type="CDD" id="cd05304">
    <property type="entry name" value="Rubrum_tdh"/>
    <property type="match status" value="1"/>
</dbReference>
<dbReference type="SMART" id="SM01003">
    <property type="entry name" value="AlaDh_PNT_N"/>
    <property type="match status" value="1"/>
</dbReference>
<dbReference type="Proteomes" id="UP001597102">
    <property type="component" value="Unassembled WGS sequence"/>
</dbReference>
<dbReference type="Pfam" id="PF05222">
    <property type="entry name" value="AlaDh_PNT_N"/>
    <property type="match status" value="1"/>
</dbReference>
<evidence type="ECO:0000256" key="6">
    <source>
        <dbReference type="ARBA" id="ARBA00023027"/>
    </source>
</evidence>
<evidence type="ECO:0000256" key="8">
    <source>
        <dbReference type="PIRNR" id="PIRNR000203"/>
    </source>
</evidence>
<accession>A0ABW3J9P6</accession>
<proteinExistence type="inferred from homology"/>
<organism evidence="12 13">
    <name type="scientific">Methyloligella solikamskensis</name>
    <dbReference type="NCBI Taxonomy" id="1177756"/>
    <lineage>
        <taxon>Bacteria</taxon>
        <taxon>Pseudomonadati</taxon>
        <taxon>Pseudomonadota</taxon>
        <taxon>Alphaproteobacteria</taxon>
        <taxon>Hyphomicrobiales</taxon>
        <taxon>Hyphomicrobiaceae</taxon>
        <taxon>Methyloligella</taxon>
    </lineage>
</organism>
<feature type="domain" description="Alanine dehydrogenase/pyridine nucleotide transhydrogenase N-terminal" evidence="11">
    <location>
        <begin position="5"/>
        <end position="139"/>
    </location>
</feature>
<evidence type="ECO:0000313" key="12">
    <source>
        <dbReference type="EMBL" id="MFD0986466.1"/>
    </source>
</evidence>
<dbReference type="InterPro" id="IPR007698">
    <property type="entry name" value="AlaDH/PNT_NAD(H)-bd"/>
</dbReference>
<dbReference type="InterPro" id="IPR008143">
    <property type="entry name" value="Ala_DH/PNT_CS2"/>
</dbReference>
<evidence type="ECO:0000313" key="13">
    <source>
        <dbReference type="Proteomes" id="UP001597102"/>
    </source>
</evidence>
<dbReference type="Pfam" id="PF01262">
    <property type="entry name" value="AlaDh_PNT_C"/>
    <property type="match status" value="1"/>
</dbReference>
<dbReference type="EMBL" id="JBHTJO010000001">
    <property type="protein sequence ID" value="MFD0986466.1"/>
    <property type="molecule type" value="Genomic_DNA"/>
</dbReference>
<dbReference type="InterPro" id="IPR007886">
    <property type="entry name" value="AlaDH/PNT_N"/>
</dbReference>
<dbReference type="PROSITE" id="PS00837">
    <property type="entry name" value="ALADH_PNT_2"/>
    <property type="match status" value="1"/>
</dbReference>
<feature type="domain" description="Alanine dehydrogenase/pyridine nucleotide transhydrogenase NAD(H)-binding" evidence="10">
    <location>
        <begin position="148"/>
        <end position="314"/>
    </location>
</feature>
<reference evidence="13" key="1">
    <citation type="journal article" date="2019" name="Int. J. Syst. Evol. Microbiol.">
        <title>The Global Catalogue of Microorganisms (GCM) 10K type strain sequencing project: providing services to taxonomists for standard genome sequencing and annotation.</title>
        <authorList>
            <consortium name="The Broad Institute Genomics Platform"/>
            <consortium name="The Broad Institute Genome Sequencing Center for Infectious Disease"/>
            <person name="Wu L."/>
            <person name="Ma J."/>
        </authorList>
    </citation>
    <scope>NUCLEOTIDE SEQUENCE [LARGE SCALE GENOMIC DNA]</scope>
    <source>
        <strain evidence="13">CCUG 61697</strain>
    </source>
</reference>
<keyword evidence="6 8" id="KW-0520">NAD</keyword>
<name>A0ABW3J9P6_9HYPH</name>
<evidence type="ECO:0000256" key="9">
    <source>
        <dbReference type="SAM" id="MobiDB-lite"/>
    </source>
</evidence>
<comment type="catalytic activity">
    <reaction evidence="7 8">
        <text>NAD(+) + NADPH + H(+)(in) = NADH + NADP(+) + H(+)(out)</text>
        <dbReference type="Rhea" id="RHEA:47992"/>
        <dbReference type="ChEBI" id="CHEBI:15378"/>
        <dbReference type="ChEBI" id="CHEBI:57540"/>
        <dbReference type="ChEBI" id="CHEBI:57783"/>
        <dbReference type="ChEBI" id="CHEBI:57945"/>
        <dbReference type="ChEBI" id="CHEBI:58349"/>
        <dbReference type="EC" id="7.1.1.1"/>
    </reaction>
</comment>
<dbReference type="PANTHER" id="PTHR10160">
    <property type="entry name" value="NAD(P) TRANSHYDROGENASE"/>
    <property type="match status" value="1"/>
</dbReference>